<dbReference type="EMBL" id="OW240913">
    <property type="protein sequence ID" value="CAH2251670.1"/>
    <property type="molecule type" value="Genomic_DNA"/>
</dbReference>
<name>A0AAD1RF67_PELCU</name>
<proteinExistence type="predicted"/>
<reference evidence="2" key="1">
    <citation type="submission" date="2022-03" db="EMBL/GenBank/DDBJ databases">
        <authorList>
            <person name="Alioto T."/>
            <person name="Alioto T."/>
            <person name="Gomez Garrido J."/>
        </authorList>
    </citation>
    <scope>NUCLEOTIDE SEQUENCE</scope>
</reference>
<feature type="non-terminal residue" evidence="2">
    <location>
        <position position="53"/>
    </location>
</feature>
<gene>
    <name evidence="2" type="ORF">PECUL_23A026441</name>
</gene>
<sequence>GEDGVWVPLSSASDLTSRGGAGTREGDIDEAGYWVRDVVIHRKDCRDLSVSSQ</sequence>
<keyword evidence="3" id="KW-1185">Reference proteome</keyword>
<accession>A0AAD1RF67</accession>
<feature type="region of interest" description="Disordered" evidence="1">
    <location>
        <begin position="1"/>
        <end position="26"/>
    </location>
</feature>
<dbReference type="Proteomes" id="UP001295444">
    <property type="component" value="Chromosome 02"/>
</dbReference>
<evidence type="ECO:0000313" key="3">
    <source>
        <dbReference type="Proteomes" id="UP001295444"/>
    </source>
</evidence>
<organism evidence="2 3">
    <name type="scientific">Pelobates cultripes</name>
    <name type="common">Western spadefoot toad</name>
    <dbReference type="NCBI Taxonomy" id="61616"/>
    <lineage>
        <taxon>Eukaryota</taxon>
        <taxon>Metazoa</taxon>
        <taxon>Chordata</taxon>
        <taxon>Craniata</taxon>
        <taxon>Vertebrata</taxon>
        <taxon>Euteleostomi</taxon>
        <taxon>Amphibia</taxon>
        <taxon>Batrachia</taxon>
        <taxon>Anura</taxon>
        <taxon>Pelobatoidea</taxon>
        <taxon>Pelobatidae</taxon>
        <taxon>Pelobates</taxon>
    </lineage>
</organism>
<protein>
    <submittedName>
        <fullName evidence="2">Uncharacterized protein</fullName>
    </submittedName>
</protein>
<dbReference type="AlphaFoldDB" id="A0AAD1RF67"/>
<feature type="non-terminal residue" evidence="2">
    <location>
        <position position="1"/>
    </location>
</feature>
<evidence type="ECO:0000313" key="2">
    <source>
        <dbReference type="EMBL" id="CAH2251670.1"/>
    </source>
</evidence>
<evidence type="ECO:0000256" key="1">
    <source>
        <dbReference type="SAM" id="MobiDB-lite"/>
    </source>
</evidence>